<keyword evidence="8" id="KW-0276">Fatty acid metabolism</keyword>
<evidence type="ECO:0000256" key="4">
    <source>
        <dbReference type="ARBA" id="ARBA00012423"/>
    </source>
</evidence>
<dbReference type="PROSITE" id="PS00358">
    <property type="entry name" value="RIBOSOMAL_L5"/>
    <property type="match status" value="1"/>
</dbReference>
<evidence type="ECO:0000256" key="6">
    <source>
        <dbReference type="ARBA" id="ARBA00022490"/>
    </source>
</evidence>
<evidence type="ECO:0000256" key="9">
    <source>
        <dbReference type="ARBA" id="ARBA00023098"/>
    </source>
</evidence>
<keyword evidence="10 14" id="KW-0539">Nucleus</keyword>
<dbReference type="GO" id="GO:0005840">
    <property type="term" value="C:ribosome"/>
    <property type="evidence" value="ECO:0007669"/>
    <property type="project" value="InterPro"/>
</dbReference>
<evidence type="ECO:0000256" key="14">
    <source>
        <dbReference type="PROSITE-ProRule" id="PRU00649"/>
    </source>
</evidence>
<comment type="similarity">
    <text evidence="3">Belongs to the AB hydrolase superfamily. AB hydrolase 2 family.</text>
</comment>
<dbReference type="EC" id="3.1.2.22" evidence="4"/>
<dbReference type="SUPFAM" id="SSF49785">
    <property type="entry name" value="Galactose-binding domain-like"/>
    <property type="match status" value="1"/>
</dbReference>
<dbReference type="InterPro" id="IPR010400">
    <property type="entry name" value="PITH_dom"/>
</dbReference>
<dbReference type="Gene3D" id="3.40.50.1820">
    <property type="entry name" value="alpha/beta hydrolase"/>
    <property type="match status" value="1"/>
</dbReference>
<dbReference type="PROSITE" id="PS50181">
    <property type="entry name" value="FBOX"/>
    <property type="match status" value="1"/>
</dbReference>
<organism evidence="19 20">
    <name type="scientific">Chelonia mydas</name>
    <name type="common">Green sea-turtle</name>
    <name type="synonym">Chelonia agassizi</name>
    <dbReference type="NCBI Taxonomy" id="8469"/>
    <lineage>
        <taxon>Eukaryota</taxon>
        <taxon>Metazoa</taxon>
        <taxon>Chordata</taxon>
        <taxon>Craniata</taxon>
        <taxon>Vertebrata</taxon>
        <taxon>Euteleostomi</taxon>
        <taxon>Archelosauria</taxon>
        <taxon>Testudinata</taxon>
        <taxon>Testudines</taxon>
        <taxon>Cryptodira</taxon>
        <taxon>Durocryptodira</taxon>
        <taxon>Americhelydia</taxon>
        <taxon>Chelonioidea</taxon>
        <taxon>Cheloniidae</taxon>
        <taxon>Chelonia</taxon>
    </lineage>
</organism>
<keyword evidence="6" id="KW-0963">Cytoplasm</keyword>
<feature type="compositionally biased region" description="Basic and acidic residues" evidence="15">
    <location>
        <begin position="222"/>
        <end position="239"/>
    </location>
</feature>
<dbReference type="InterPro" id="IPR010684">
    <property type="entry name" value="RNA_pol_II_trans_fac_SIII_A"/>
</dbReference>
<evidence type="ECO:0000256" key="3">
    <source>
        <dbReference type="ARBA" id="ARBA00006499"/>
    </source>
</evidence>
<comment type="catalytic activity">
    <reaction evidence="12">
        <text>S-hexadecanoyl-L-cysteinyl-[protein] + H2O = L-cysteinyl-[protein] + hexadecanoate + H(+)</text>
        <dbReference type="Rhea" id="RHEA:19233"/>
        <dbReference type="Rhea" id="RHEA-COMP:10131"/>
        <dbReference type="Rhea" id="RHEA-COMP:11032"/>
        <dbReference type="ChEBI" id="CHEBI:7896"/>
        <dbReference type="ChEBI" id="CHEBI:15377"/>
        <dbReference type="ChEBI" id="CHEBI:15378"/>
        <dbReference type="ChEBI" id="CHEBI:29950"/>
        <dbReference type="ChEBI" id="CHEBI:74151"/>
        <dbReference type="EC" id="3.1.2.22"/>
    </reaction>
</comment>
<feature type="domain" description="PITH" evidence="18">
    <location>
        <begin position="894"/>
        <end position="978"/>
    </location>
</feature>
<evidence type="ECO:0000256" key="11">
    <source>
        <dbReference type="ARBA" id="ARBA00031195"/>
    </source>
</evidence>
<dbReference type="InterPro" id="IPR003140">
    <property type="entry name" value="PLipase/COase/thioEstase"/>
</dbReference>
<dbReference type="PANTHER" id="PTHR15141:SF75">
    <property type="entry name" value="ELONGIN-A"/>
    <property type="match status" value="1"/>
</dbReference>
<feature type="region of interest" description="Disordered" evidence="15">
    <location>
        <begin position="173"/>
        <end position="585"/>
    </location>
</feature>
<name>M7ARR2_CHEMY</name>
<evidence type="ECO:0000256" key="7">
    <source>
        <dbReference type="ARBA" id="ARBA00022801"/>
    </source>
</evidence>
<accession>M7ARR2</accession>
<dbReference type="InterPro" id="IPR017923">
    <property type="entry name" value="TFIIS_N"/>
</dbReference>
<dbReference type="EMBL" id="KB565342">
    <property type="protein sequence ID" value="EMP28036.1"/>
    <property type="molecule type" value="Genomic_DNA"/>
</dbReference>
<dbReference type="STRING" id="8469.M7ARR2"/>
<dbReference type="PANTHER" id="PTHR15141">
    <property type="entry name" value="TRANSCRIPTION ELONGATION FACTOR B POLYPEPTIDE 3"/>
    <property type="match status" value="1"/>
</dbReference>
<gene>
    <name evidence="19" type="ORF">UY3_14852</name>
</gene>
<evidence type="ECO:0000259" key="17">
    <source>
        <dbReference type="PROSITE" id="PS51319"/>
    </source>
</evidence>
<feature type="compositionally biased region" description="Basic and acidic residues" evidence="15">
    <location>
        <begin position="274"/>
        <end position="289"/>
    </location>
</feature>
<dbReference type="InterPro" id="IPR020929">
    <property type="entry name" value="Ribosomal_uL5_CS"/>
</dbReference>
<dbReference type="InterPro" id="IPR003617">
    <property type="entry name" value="TFIIS/CRSP70_N_sub"/>
</dbReference>
<keyword evidence="9" id="KW-0443">Lipid metabolism</keyword>
<evidence type="ECO:0000259" key="18">
    <source>
        <dbReference type="PROSITE" id="PS51532"/>
    </source>
</evidence>
<dbReference type="GO" id="GO:0070449">
    <property type="term" value="C:elongin complex"/>
    <property type="evidence" value="ECO:0007669"/>
    <property type="project" value="InterPro"/>
</dbReference>
<dbReference type="Proteomes" id="UP000031443">
    <property type="component" value="Unassembled WGS sequence"/>
</dbReference>
<feature type="domain" description="F-box" evidence="16">
    <location>
        <begin position="670"/>
        <end position="714"/>
    </location>
</feature>
<dbReference type="PROSITE" id="PS51319">
    <property type="entry name" value="TFIIS_N"/>
    <property type="match status" value="1"/>
</dbReference>
<sequence>MRELRIRKLCLNICVGESGDRLTRAAKVLEQLTGQTPVFSKARYTVRSFGIRRNEKIAVHCTVRGAKAEEILEKGLKVLGRPGFSIADKKRKTGSIGAKHRIGKEEAMRWFQQKLLKSLKRLSELPITVDILVQTGVGKTVNGLRKHELVGDFAKNLVARWKKLVPVPQEVERNNIDSEERDYERSNSRKRQREPSPKEDEEAEQDYSEAFQPSCSQSYEPNYREKKAKRYSEPERAHEAISYGSQEDKGWGRASPVHSSDQEYSDYGHALSPELRESPQELYMDHSASEEQEVEQTVFHRKANKGQSFQDKLVGSHERNPSESQDKGNLTRSKEHKSSHKEKQRLDTKGEVRTSAFSPERLHKSSFKEQVREAPSAGGSKEKLRTLDSTKREKNRESGGSRKEKSQPHLEEAVDNHKKQKHRDSERAKLEKSRLSLEISNMDREKRKLEGNSSNRSKEKGLSSSLKTTEGKSKASDSDKKSVGFSPSFGEVEVEDEYEQPKMSFESYLSYDQPQKKKKKVVKPPAPPVPERNRGHGKQNGSKASTKSSDSSRKNTSHKQTSEKRAEKKQSGTSKPKKIPIDVMPTLPDIPLPAIQANYRPLPSLELITFSQTKRKTVSSPIEEGEAGFTGRRLNSKMQVYSGSKSAYLPKMMSLYEQCIRVLNNNIDSIYEVGGVPFSVLEPVLERCTPDQLYRIEECNHVLIEDTDQLWQNHCIRDFKKEKPEEFESWREMYLRLHDAREQRLLMLTQNIRSAHANKPKGRVAKMAFVNSAAKPPRDVRRRQEKFGTGGAAVPEKIKIKPVLFTPGRSYAQPEEEQSYDGPSTSSAHSGPSPGSATSGYDPRKPPVKSLLGATVGQTGAPNCCMLSVPHRLPAGWQDRKQQQWSGLELSSWFKNIPHMSFDDTAREPDQMFSLNRDLTGELEYPTKIARFSNVYHLSIHISKNFGAETTKIFYIGLKGEWTEVIFLHGLGDTGPRIPVTLNMKMVMPSWFDLMGLSPDAPEDEAGIKKASENLKAVIEHEIKNGIPPNRIILGGFSQGGALSLYTALTSQYQLAGIVALSCWLPLHKAFPQAACNGVNKDIAILQCHGEMDPMIPVRFGALTAEKLKSVVTPTKVQFKTYPGMMHSSCPQEMMAVKEFIEKLLPRI</sequence>
<dbReference type="InterPro" id="IPR051870">
    <property type="entry name" value="Elongin-A_domain"/>
</dbReference>
<comment type="catalytic activity">
    <reaction evidence="13">
        <text>1-hexadecanoyl-sn-glycero-3-phosphocholine + H2O = sn-glycerol 3-phosphocholine + hexadecanoate + H(+)</text>
        <dbReference type="Rhea" id="RHEA:40435"/>
        <dbReference type="ChEBI" id="CHEBI:7896"/>
        <dbReference type="ChEBI" id="CHEBI:15377"/>
        <dbReference type="ChEBI" id="CHEBI:15378"/>
        <dbReference type="ChEBI" id="CHEBI:16870"/>
        <dbReference type="ChEBI" id="CHEBI:72998"/>
    </reaction>
    <physiologicalReaction direction="left-to-right" evidence="13">
        <dbReference type="Rhea" id="RHEA:40436"/>
    </physiologicalReaction>
</comment>
<dbReference type="Pfam" id="PF06201">
    <property type="entry name" value="PITH"/>
    <property type="match status" value="1"/>
</dbReference>
<dbReference type="Gene3D" id="1.20.930.10">
    <property type="entry name" value="Conserved domain common to transcription factors TFIIS, elongin A, CRSP70"/>
    <property type="match status" value="1"/>
</dbReference>
<dbReference type="Pfam" id="PF06881">
    <property type="entry name" value="Elongin_A"/>
    <property type="match status" value="1"/>
</dbReference>
<feature type="compositionally biased region" description="Basic and acidic residues" evidence="15">
    <location>
        <begin position="560"/>
        <end position="570"/>
    </location>
</feature>
<keyword evidence="20" id="KW-1185">Reference proteome</keyword>
<dbReference type="SUPFAM" id="SSF53474">
    <property type="entry name" value="alpha/beta-Hydrolases"/>
    <property type="match status" value="1"/>
</dbReference>
<dbReference type="Pfam" id="PF00281">
    <property type="entry name" value="Ribosomal_L5"/>
    <property type="match status" value="1"/>
</dbReference>
<evidence type="ECO:0000256" key="8">
    <source>
        <dbReference type="ARBA" id="ARBA00022832"/>
    </source>
</evidence>
<dbReference type="GO" id="GO:0006631">
    <property type="term" value="P:fatty acid metabolic process"/>
    <property type="evidence" value="ECO:0007669"/>
    <property type="project" value="UniProtKB-KW"/>
</dbReference>
<dbReference type="InterPro" id="IPR029058">
    <property type="entry name" value="AB_hydrolase_fold"/>
</dbReference>
<reference evidence="20" key="1">
    <citation type="journal article" date="2013" name="Nat. Genet.">
        <title>The draft genomes of soft-shell turtle and green sea turtle yield insights into the development and evolution of the turtle-specific body plan.</title>
        <authorList>
            <person name="Wang Z."/>
            <person name="Pascual-Anaya J."/>
            <person name="Zadissa A."/>
            <person name="Li W."/>
            <person name="Niimura Y."/>
            <person name="Huang Z."/>
            <person name="Li C."/>
            <person name="White S."/>
            <person name="Xiong Z."/>
            <person name="Fang D."/>
            <person name="Wang B."/>
            <person name="Ming Y."/>
            <person name="Chen Y."/>
            <person name="Zheng Y."/>
            <person name="Kuraku S."/>
            <person name="Pignatelli M."/>
            <person name="Herrero J."/>
            <person name="Beal K."/>
            <person name="Nozawa M."/>
            <person name="Li Q."/>
            <person name="Wang J."/>
            <person name="Zhang H."/>
            <person name="Yu L."/>
            <person name="Shigenobu S."/>
            <person name="Wang J."/>
            <person name="Liu J."/>
            <person name="Flicek P."/>
            <person name="Searle S."/>
            <person name="Wang J."/>
            <person name="Kuratani S."/>
            <person name="Yin Y."/>
            <person name="Aken B."/>
            <person name="Zhang G."/>
            <person name="Irie N."/>
        </authorList>
    </citation>
    <scope>NUCLEOTIDE SEQUENCE [LARGE SCALE GENOMIC DNA]</scope>
</reference>
<dbReference type="InterPro" id="IPR008979">
    <property type="entry name" value="Galactose-bd-like_sf"/>
</dbReference>
<evidence type="ECO:0000256" key="1">
    <source>
        <dbReference type="ARBA" id="ARBA00004123"/>
    </source>
</evidence>
<dbReference type="GO" id="GO:0008474">
    <property type="term" value="F:palmitoyl-(protein) hydrolase activity"/>
    <property type="evidence" value="ECO:0007669"/>
    <property type="project" value="UniProtKB-EC"/>
</dbReference>
<dbReference type="GO" id="GO:0003746">
    <property type="term" value="F:translation elongation factor activity"/>
    <property type="evidence" value="ECO:0007669"/>
    <property type="project" value="UniProtKB-KW"/>
</dbReference>
<dbReference type="SUPFAM" id="SSF55282">
    <property type="entry name" value="RL5-like"/>
    <property type="match status" value="1"/>
</dbReference>
<feature type="compositionally biased region" description="Low complexity" evidence="15">
    <location>
        <begin position="822"/>
        <end position="840"/>
    </location>
</feature>
<dbReference type="Pfam" id="PF02230">
    <property type="entry name" value="Abhydrolase_2"/>
    <property type="match status" value="1"/>
</dbReference>
<dbReference type="InterPro" id="IPR031310">
    <property type="entry name" value="Ribosomal_uL5_N"/>
</dbReference>
<dbReference type="InterPro" id="IPR035441">
    <property type="entry name" value="TFIIS/LEDGF_dom_sf"/>
</dbReference>
<keyword evidence="19" id="KW-0251">Elongation factor</keyword>
<evidence type="ECO:0000313" key="19">
    <source>
        <dbReference type="EMBL" id="EMP28036.1"/>
    </source>
</evidence>
<dbReference type="eggNOG" id="KOG2821">
    <property type="taxonomic scope" value="Eukaryota"/>
</dbReference>
<comment type="subcellular location">
    <subcellularLocation>
        <location evidence="2">Cytoplasm</location>
    </subcellularLocation>
    <subcellularLocation>
        <location evidence="1 14">Nucleus</location>
    </subcellularLocation>
</comment>
<dbReference type="SMART" id="SM00509">
    <property type="entry name" value="TFS2N"/>
    <property type="match status" value="1"/>
</dbReference>
<dbReference type="Gene3D" id="6.10.250.3180">
    <property type="match status" value="1"/>
</dbReference>
<dbReference type="GO" id="GO:0003735">
    <property type="term" value="F:structural constituent of ribosome"/>
    <property type="evidence" value="ECO:0007669"/>
    <property type="project" value="InterPro"/>
</dbReference>
<evidence type="ECO:0000256" key="2">
    <source>
        <dbReference type="ARBA" id="ARBA00004496"/>
    </source>
</evidence>
<feature type="domain" description="TFIIS N-terminal" evidence="17">
    <location>
        <begin position="105"/>
        <end position="168"/>
    </location>
</feature>
<feature type="region of interest" description="Disordered" evidence="15">
    <location>
        <begin position="812"/>
        <end position="855"/>
    </location>
</feature>
<dbReference type="GO" id="GO:0006368">
    <property type="term" value="P:transcription elongation by RNA polymerase II"/>
    <property type="evidence" value="ECO:0007669"/>
    <property type="project" value="InterPro"/>
</dbReference>
<evidence type="ECO:0000256" key="10">
    <source>
        <dbReference type="ARBA" id="ARBA00023242"/>
    </source>
</evidence>
<dbReference type="PROSITE" id="PS51532">
    <property type="entry name" value="PITH"/>
    <property type="match status" value="1"/>
</dbReference>
<feature type="compositionally biased region" description="Polar residues" evidence="15">
    <location>
        <begin position="211"/>
        <end position="220"/>
    </location>
</feature>
<feature type="compositionally biased region" description="Basic and acidic residues" evidence="15">
    <location>
        <begin position="469"/>
        <end position="482"/>
    </location>
</feature>
<feature type="compositionally biased region" description="Basic residues" evidence="15">
    <location>
        <begin position="334"/>
        <end position="343"/>
    </location>
</feature>
<dbReference type="AlphaFoldDB" id="M7ARR2"/>
<feature type="compositionally biased region" description="Basic and acidic residues" evidence="15">
    <location>
        <begin position="314"/>
        <end position="326"/>
    </location>
</feature>
<dbReference type="SUPFAM" id="SSF47676">
    <property type="entry name" value="Conserved domain common to transcription factors TFIIS, elongin A, CRSP70"/>
    <property type="match status" value="1"/>
</dbReference>
<feature type="compositionally biased region" description="Basic and acidic residues" evidence="15">
    <location>
        <begin position="380"/>
        <end position="461"/>
    </location>
</feature>
<evidence type="ECO:0000259" key="16">
    <source>
        <dbReference type="PROSITE" id="PS50181"/>
    </source>
</evidence>
<keyword evidence="7" id="KW-0378">Hydrolase</keyword>
<evidence type="ECO:0000256" key="15">
    <source>
        <dbReference type="SAM" id="MobiDB-lite"/>
    </source>
</evidence>
<evidence type="ECO:0000256" key="12">
    <source>
        <dbReference type="ARBA" id="ARBA00047337"/>
    </source>
</evidence>
<feature type="compositionally biased region" description="Basic and acidic residues" evidence="15">
    <location>
        <begin position="360"/>
        <end position="372"/>
    </location>
</feature>
<feature type="compositionally biased region" description="Basic and acidic residues" evidence="15">
    <location>
        <begin position="173"/>
        <end position="198"/>
    </location>
</feature>
<dbReference type="CDD" id="cd00183">
    <property type="entry name" value="TFIIS_I"/>
    <property type="match status" value="1"/>
</dbReference>
<protein>
    <recommendedName>
        <fullName evidence="5">Elongin-A</fullName>
        <ecNumber evidence="4">3.1.2.22</ecNumber>
    </recommendedName>
    <alternativeName>
        <fullName evidence="11">Palmitoyl-protein hydrolase</fullName>
    </alternativeName>
</protein>
<evidence type="ECO:0000256" key="13">
    <source>
        <dbReference type="ARBA" id="ARBA00048656"/>
    </source>
</evidence>
<dbReference type="Gene3D" id="2.60.120.470">
    <property type="entry name" value="PITH domain"/>
    <property type="match status" value="1"/>
</dbReference>
<keyword evidence="19" id="KW-0648">Protein biosynthesis</keyword>
<feature type="region of interest" description="Disordered" evidence="15">
    <location>
        <begin position="771"/>
        <end position="793"/>
    </location>
</feature>
<dbReference type="GO" id="GO:0005737">
    <property type="term" value="C:cytoplasm"/>
    <property type="evidence" value="ECO:0007669"/>
    <property type="project" value="UniProtKB-SubCell"/>
</dbReference>
<evidence type="ECO:0000256" key="5">
    <source>
        <dbReference type="ARBA" id="ARBA00021346"/>
    </source>
</evidence>
<dbReference type="InterPro" id="IPR001810">
    <property type="entry name" value="F-box_dom"/>
</dbReference>
<evidence type="ECO:0000313" key="20">
    <source>
        <dbReference type="Proteomes" id="UP000031443"/>
    </source>
</evidence>
<dbReference type="InterPro" id="IPR022803">
    <property type="entry name" value="Ribosomal_uL5_dom_sf"/>
</dbReference>
<dbReference type="Gene3D" id="3.30.1440.10">
    <property type="match status" value="1"/>
</dbReference>
<dbReference type="Pfam" id="PF08711">
    <property type="entry name" value="Med26"/>
    <property type="match status" value="1"/>
</dbReference>
<dbReference type="FunFam" id="3.40.50.1820:FF:000010">
    <property type="entry name" value="Acyl-protein thioesterase 2"/>
    <property type="match status" value="1"/>
</dbReference>
<dbReference type="InterPro" id="IPR037047">
    <property type="entry name" value="PITH_dom_sf"/>
</dbReference>
<proteinExistence type="inferred from homology"/>